<dbReference type="InterPro" id="IPR001128">
    <property type="entry name" value="Cyt_P450"/>
</dbReference>
<keyword evidence="6 7" id="KW-0503">Monooxygenase</keyword>
<dbReference type="GO" id="GO:0016705">
    <property type="term" value="F:oxidoreductase activity, acting on paired donors, with incorporation or reduction of molecular oxygen"/>
    <property type="evidence" value="ECO:0007669"/>
    <property type="project" value="InterPro"/>
</dbReference>
<organism evidence="8 9">
    <name type="scientific">Streptomyces hawaiiensis</name>
    <dbReference type="NCBI Taxonomy" id="67305"/>
    <lineage>
        <taxon>Bacteria</taxon>
        <taxon>Bacillati</taxon>
        <taxon>Actinomycetota</taxon>
        <taxon>Actinomycetes</taxon>
        <taxon>Kitasatosporales</taxon>
        <taxon>Streptomycetaceae</taxon>
        <taxon>Streptomyces</taxon>
    </lineage>
</organism>
<accession>A0A6G5RHH1</accession>
<name>A0A6G5RHH1_9ACTN</name>
<sequence length="415" mass="45880">MVSPYTRQASAAEVDRILGELFSTPACAADPYPTYHRLREVAPVARSQAGHWVLSGHAQVVEVLRSSEVGKDVQSFIRAQGVENWADHPSYTRVLEHLMWANPPKHTRQRKLVSKGFTAHSIAKLEPKIEQLVDELLTPLCEKAGEVDLLREFAFPLPASVISEIIGVPREDWPRFQQLFRDVTLSMEPRPSPAQLATADGAAVEINDYFEELINKRRKKPADDLVSALLAAEDDGERLTHPELMSLAQFLFGAGFESTTNLIGNGLLALLRNPDQMLALRREPGLVSGAVEELLRYDASVQLSPRTARDDLRLGDVTIPAGESIVTLLGAANRDPSRYRDPDRLDVRRTDVQPVSFGGGIHFCLGAALARLEGRLAFQGLVRKFSRIELAEEPAWKTSLTLHGLQGLRVDLTPA</sequence>
<dbReference type="Gene3D" id="1.10.630.10">
    <property type="entry name" value="Cytochrome P450"/>
    <property type="match status" value="1"/>
</dbReference>
<dbReference type="Pfam" id="PF00067">
    <property type="entry name" value="p450"/>
    <property type="match status" value="1"/>
</dbReference>
<evidence type="ECO:0000256" key="7">
    <source>
        <dbReference type="RuleBase" id="RU000461"/>
    </source>
</evidence>
<dbReference type="Proteomes" id="UP000495940">
    <property type="component" value="Chromosome"/>
</dbReference>
<dbReference type="InterPro" id="IPR002397">
    <property type="entry name" value="Cyt_P450_B"/>
</dbReference>
<keyword evidence="4 7" id="KW-0560">Oxidoreductase</keyword>
<comment type="similarity">
    <text evidence="1 7">Belongs to the cytochrome P450 family.</text>
</comment>
<evidence type="ECO:0000256" key="6">
    <source>
        <dbReference type="ARBA" id="ARBA00023033"/>
    </source>
</evidence>
<keyword evidence="2 7" id="KW-0349">Heme</keyword>
<dbReference type="PANTHER" id="PTHR46696:SF1">
    <property type="entry name" value="CYTOCHROME P450 YJIB-RELATED"/>
    <property type="match status" value="1"/>
</dbReference>
<dbReference type="PRINTS" id="PR00359">
    <property type="entry name" value="BP450"/>
</dbReference>
<dbReference type="FunFam" id="1.10.630.10:FF:000018">
    <property type="entry name" value="Cytochrome P450 monooxygenase"/>
    <property type="match status" value="1"/>
</dbReference>
<dbReference type="GO" id="GO:0005506">
    <property type="term" value="F:iron ion binding"/>
    <property type="evidence" value="ECO:0007669"/>
    <property type="project" value="InterPro"/>
</dbReference>
<evidence type="ECO:0000256" key="3">
    <source>
        <dbReference type="ARBA" id="ARBA00022723"/>
    </source>
</evidence>
<evidence type="ECO:0000256" key="1">
    <source>
        <dbReference type="ARBA" id="ARBA00010617"/>
    </source>
</evidence>
<evidence type="ECO:0000256" key="5">
    <source>
        <dbReference type="ARBA" id="ARBA00023004"/>
    </source>
</evidence>
<evidence type="ECO:0000313" key="9">
    <source>
        <dbReference type="Proteomes" id="UP000495940"/>
    </source>
</evidence>
<protein>
    <submittedName>
        <fullName evidence="8">Cytochrome P450</fullName>
    </submittedName>
</protein>
<evidence type="ECO:0000256" key="2">
    <source>
        <dbReference type="ARBA" id="ARBA00022617"/>
    </source>
</evidence>
<dbReference type="GO" id="GO:0004497">
    <property type="term" value="F:monooxygenase activity"/>
    <property type="evidence" value="ECO:0007669"/>
    <property type="project" value="UniProtKB-KW"/>
</dbReference>
<dbReference type="InterPro" id="IPR017972">
    <property type="entry name" value="Cyt_P450_CS"/>
</dbReference>
<dbReference type="InterPro" id="IPR036396">
    <property type="entry name" value="Cyt_P450_sf"/>
</dbReference>
<dbReference type="PANTHER" id="PTHR46696">
    <property type="entry name" value="P450, PUTATIVE (EUROFUNG)-RELATED"/>
    <property type="match status" value="1"/>
</dbReference>
<dbReference type="CDD" id="cd20625">
    <property type="entry name" value="CYP164-like"/>
    <property type="match status" value="1"/>
</dbReference>
<keyword evidence="9" id="KW-1185">Reference proteome</keyword>
<reference evidence="8 9" key="1">
    <citation type="submission" date="2017-06" db="EMBL/GenBank/DDBJ databases">
        <title>Complete Genome Sequence of Streptomyces hawaiiensis NRRL 15010 and insights into acyldepsipeptides biosynthesis.</title>
        <authorList>
            <person name="Mariita R.M."/>
            <person name="Sello J.K."/>
        </authorList>
    </citation>
    <scope>NUCLEOTIDE SEQUENCE [LARGE SCALE GENOMIC DNA]</scope>
    <source>
        <strain evidence="8 9">ATCC 12236</strain>
    </source>
</reference>
<dbReference type="KEGG" id="shaw:CEB94_22635"/>
<dbReference type="GO" id="GO:0020037">
    <property type="term" value="F:heme binding"/>
    <property type="evidence" value="ECO:0007669"/>
    <property type="project" value="InterPro"/>
</dbReference>
<evidence type="ECO:0000313" key="8">
    <source>
        <dbReference type="EMBL" id="QCD57324.1"/>
    </source>
</evidence>
<gene>
    <name evidence="8" type="ORF">CEB94_22635</name>
</gene>
<keyword evidence="5 7" id="KW-0408">Iron</keyword>
<evidence type="ECO:0000256" key="4">
    <source>
        <dbReference type="ARBA" id="ARBA00023002"/>
    </source>
</evidence>
<dbReference type="AlphaFoldDB" id="A0A6G5RHH1"/>
<keyword evidence="3 7" id="KW-0479">Metal-binding</keyword>
<dbReference type="SUPFAM" id="SSF48264">
    <property type="entry name" value="Cytochrome P450"/>
    <property type="match status" value="1"/>
</dbReference>
<dbReference type="PROSITE" id="PS00086">
    <property type="entry name" value="CYTOCHROME_P450"/>
    <property type="match status" value="1"/>
</dbReference>
<dbReference type="EMBL" id="CP021978">
    <property type="protein sequence ID" value="QCD57324.1"/>
    <property type="molecule type" value="Genomic_DNA"/>
</dbReference>
<proteinExistence type="inferred from homology"/>